<proteinExistence type="predicted"/>
<evidence type="ECO:0000256" key="1">
    <source>
        <dbReference type="SAM" id="MobiDB-lite"/>
    </source>
</evidence>
<keyword evidence="3" id="KW-1185">Reference proteome</keyword>
<protein>
    <submittedName>
        <fullName evidence="2">Uncharacterized protein</fullName>
    </submittedName>
</protein>
<dbReference type="AlphaFoldDB" id="A0A9N8LM95"/>
<feature type="compositionally biased region" description="Low complexity" evidence="1">
    <location>
        <begin position="19"/>
        <end position="28"/>
    </location>
</feature>
<evidence type="ECO:0000313" key="2">
    <source>
        <dbReference type="EMBL" id="CAD6926812.1"/>
    </source>
</evidence>
<accession>A0A9N8LM95</accession>
<reference evidence="2 3" key="1">
    <citation type="submission" date="2020-10" db="EMBL/GenBank/DDBJ databases">
        <authorList>
            <person name="Sedaghatjoo S."/>
        </authorList>
    </citation>
    <scope>NUCLEOTIDE SEQUENCE [LARGE SCALE GENOMIC DNA]</scope>
    <source>
        <strain evidence="2 3">LLFL</strain>
    </source>
</reference>
<feature type="compositionally biased region" description="Acidic residues" evidence="1">
    <location>
        <begin position="49"/>
        <end position="61"/>
    </location>
</feature>
<comment type="caution">
    <text evidence="2">The sequence shown here is derived from an EMBL/GenBank/DDBJ whole genome shotgun (WGS) entry which is preliminary data.</text>
</comment>
<dbReference type="EMBL" id="CAJHJF010002483">
    <property type="protein sequence ID" value="CAD6926812.1"/>
    <property type="molecule type" value="Genomic_DNA"/>
</dbReference>
<organism evidence="2 3">
    <name type="scientific">Tilletia laevis</name>
    <dbReference type="NCBI Taxonomy" id="157183"/>
    <lineage>
        <taxon>Eukaryota</taxon>
        <taxon>Fungi</taxon>
        <taxon>Dikarya</taxon>
        <taxon>Basidiomycota</taxon>
        <taxon>Ustilaginomycotina</taxon>
        <taxon>Exobasidiomycetes</taxon>
        <taxon>Tilletiales</taxon>
        <taxon>Tilletiaceae</taxon>
        <taxon>Tilletia</taxon>
    </lineage>
</organism>
<name>A0A9N8LM95_9BASI</name>
<feature type="region of interest" description="Disordered" evidence="1">
    <location>
        <begin position="1"/>
        <end position="61"/>
    </location>
</feature>
<gene>
    <name evidence="2" type="ORF">JKILLFL_G8338</name>
</gene>
<feature type="compositionally biased region" description="Pro residues" evidence="1">
    <location>
        <begin position="8"/>
        <end position="18"/>
    </location>
</feature>
<evidence type="ECO:0000313" key="3">
    <source>
        <dbReference type="Proteomes" id="UP000836404"/>
    </source>
</evidence>
<dbReference type="Proteomes" id="UP000836404">
    <property type="component" value="Unassembled WGS sequence"/>
</dbReference>
<sequence length="178" mass="19429">MVPQYGSSPPPSTPPPFKPMSDCSPSSSRDSEDSEAGSAYTINSSSEGSDADGEFELDDGYESEFVEKDLEEGDEYIPGQDEGEEEDVDYAFVAEHTPPPGSIVVLHSKIDAQFNHISNLASRCLNAQAYIIDLDNAFSMLLTHSLRAAACNTWASKSADLTATFYEHVFHKDRSPDH</sequence>